<organism evidence="1 2">
    <name type="scientific">Sphingomonas limnosediminicola</name>
    <dbReference type="NCBI Taxonomy" id="940133"/>
    <lineage>
        <taxon>Bacteria</taxon>
        <taxon>Pseudomonadati</taxon>
        <taxon>Pseudomonadota</taxon>
        <taxon>Alphaproteobacteria</taxon>
        <taxon>Sphingomonadales</taxon>
        <taxon>Sphingomonadaceae</taxon>
        <taxon>Sphingomonas</taxon>
    </lineage>
</organism>
<dbReference type="Proteomes" id="UP001500827">
    <property type="component" value="Unassembled WGS sequence"/>
</dbReference>
<dbReference type="InterPro" id="IPR036737">
    <property type="entry name" value="OmpA-like_sf"/>
</dbReference>
<protein>
    <recommendedName>
        <fullName evidence="3">OmpA family protein</fullName>
    </recommendedName>
</protein>
<evidence type="ECO:0000313" key="1">
    <source>
        <dbReference type="EMBL" id="GAA3904088.1"/>
    </source>
</evidence>
<name>A0ABP7LL55_9SPHN</name>
<dbReference type="SUPFAM" id="SSF103088">
    <property type="entry name" value="OmpA-like"/>
    <property type="match status" value="1"/>
</dbReference>
<gene>
    <name evidence="1" type="ORF">GCM10022276_23410</name>
</gene>
<dbReference type="Gene3D" id="3.30.1330.60">
    <property type="entry name" value="OmpA-like domain"/>
    <property type="match status" value="1"/>
</dbReference>
<proteinExistence type="predicted"/>
<keyword evidence="2" id="KW-1185">Reference proteome</keyword>
<reference evidence="2" key="1">
    <citation type="journal article" date="2019" name="Int. J. Syst. Evol. Microbiol.">
        <title>The Global Catalogue of Microorganisms (GCM) 10K type strain sequencing project: providing services to taxonomists for standard genome sequencing and annotation.</title>
        <authorList>
            <consortium name="The Broad Institute Genomics Platform"/>
            <consortium name="The Broad Institute Genome Sequencing Center for Infectious Disease"/>
            <person name="Wu L."/>
            <person name="Ma J."/>
        </authorList>
    </citation>
    <scope>NUCLEOTIDE SEQUENCE [LARGE SCALE GENOMIC DNA]</scope>
    <source>
        <strain evidence="2">JCM 17543</strain>
    </source>
</reference>
<sequence length="150" mass="16369">MRNFASVNRAPDSPADERLVWIGTKTILLTPDQLGREMAEWYNSSEEATLAFELSDLSFVPNSSEVSPVGLARVRQIARLMQDHSAITTHIAAPVNVPSPADKVLDDQRAVSFRGALVAQGVDASRVTIVTEDDSTPTARESQIVVHLMK</sequence>
<evidence type="ECO:0008006" key="3">
    <source>
        <dbReference type="Google" id="ProtNLM"/>
    </source>
</evidence>
<evidence type="ECO:0000313" key="2">
    <source>
        <dbReference type="Proteomes" id="UP001500827"/>
    </source>
</evidence>
<accession>A0ABP7LL55</accession>
<dbReference type="EMBL" id="BAABBM010000001">
    <property type="protein sequence ID" value="GAA3904088.1"/>
    <property type="molecule type" value="Genomic_DNA"/>
</dbReference>
<comment type="caution">
    <text evidence="1">The sequence shown here is derived from an EMBL/GenBank/DDBJ whole genome shotgun (WGS) entry which is preliminary data.</text>
</comment>